<comment type="caution">
    <text evidence="1">The sequence shown here is derived from an EMBL/GenBank/DDBJ whole genome shotgun (WGS) entry which is preliminary data.</text>
</comment>
<reference evidence="1" key="1">
    <citation type="submission" date="2020-03" db="EMBL/GenBank/DDBJ databases">
        <title>A high-quality chromosome-level genome assembly of a woody plant with both climbing and erect habits, Rhamnella rubrinervis.</title>
        <authorList>
            <person name="Lu Z."/>
            <person name="Yang Y."/>
            <person name="Zhu X."/>
            <person name="Sun Y."/>
        </authorList>
    </citation>
    <scope>NUCLEOTIDE SEQUENCE</scope>
    <source>
        <strain evidence="1">BYM</strain>
        <tissue evidence="1">Leaf</tissue>
    </source>
</reference>
<accession>A0A8K0GUP6</accession>
<evidence type="ECO:0008006" key="3">
    <source>
        <dbReference type="Google" id="ProtNLM"/>
    </source>
</evidence>
<dbReference type="AlphaFoldDB" id="A0A8K0GUP6"/>
<dbReference type="FunFam" id="3.10.280.10:FF:000006">
    <property type="entry name" value="Mitochondrial glycoprotein, expressed"/>
    <property type="match status" value="1"/>
</dbReference>
<proteinExistence type="predicted"/>
<dbReference type="OrthoDB" id="278212at2759"/>
<dbReference type="PANTHER" id="PTHR10826">
    <property type="entry name" value="COMPLEMENT COMPONENT 1"/>
    <property type="match status" value="1"/>
</dbReference>
<gene>
    <name evidence="1" type="ORF">FNV43_RR15903</name>
</gene>
<dbReference type="InterPro" id="IPR036561">
    <property type="entry name" value="MAM33_sf"/>
</dbReference>
<name>A0A8K0GUP6_9ROSA</name>
<evidence type="ECO:0000313" key="2">
    <source>
        <dbReference type="Proteomes" id="UP000796880"/>
    </source>
</evidence>
<dbReference type="EMBL" id="VOIH02000007">
    <property type="protein sequence ID" value="KAF3441987.1"/>
    <property type="molecule type" value="Genomic_DNA"/>
</dbReference>
<sequence length="203" mass="23071">MPKLSPILRKGCKALHDLDLLKVLQSEIKHELSSNPFQNTRSGSLGDFVVDWDSLQSQDVILQRKCETGEEVVVSALLGRLNFRRDCTYPREVLMKVCLKKPGLSSILQFDCEISEKGNDGSEFDIHNAYFFQSSADISPSVYRGPLFSDLDPQLQDALKQYLVAKGIGESLINFLIHHLHKKEQCQYVNWLKKLESMVAKDE</sequence>
<dbReference type="Gene3D" id="3.10.280.10">
    <property type="entry name" value="Mitochondrial glycoprotein"/>
    <property type="match status" value="1"/>
</dbReference>
<dbReference type="PANTHER" id="PTHR10826:SF1">
    <property type="entry name" value="COMPLEMENT COMPONENT 1 Q SUBCOMPONENT-BINDING PROTEIN, MITOCHONDRIAL"/>
    <property type="match status" value="1"/>
</dbReference>
<organism evidence="1 2">
    <name type="scientific">Rhamnella rubrinervis</name>
    <dbReference type="NCBI Taxonomy" id="2594499"/>
    <lineage>
        <taxon>Eukaryota</taxon>
        <taxon>Viridiplantae</taxon>
        <taxon>Streptophyta</taxon>
        <taxon>Embryophyta</taxon>
        <taxon>Tracheophyta</taxon>
        <taxon>Spermatophyta</taxon>
        <taxon>Magnoliopsida</taxon>
        <taxon>eudicotyledons</taxon>
        <taxon>Gunneridae</taxon>
        <taxon>Pentapetalae</taxon>
        <taxon>rosids</taxon>
        <taxon>fabids</taxon>
        <taxon>Rosales</taxon>
        <taxon>Rhamnaceae</taxon>
        <taxon>rhamnoid group</taxon>
        <taxon>Rhamneae</taxon>
        <taxon>Rhamnella</taxon>
    </lineage>
</organism>
<dbReference type="GO" id="GO:0005759">
    <property type="term" value="C:mitochondrial matrix"/>
    <property type="evidence" value="ECO:0007669"/>
    <property type="project" value="InterPro"/>
</dbReference>
<keyword evidence="2" id="KW-1185">Reference proteome</keyword>
<dbReference type="Proteomes" id="UP000796880">
    <property type="component" value="Unassembled WGS sequence"/>
</dbReference>
<protein>
    <recommendedName>
        <fullName evidence="3">Mitochondrial glycoprotein</fullName>
    </recommendedName>
</protein>
<evidence type="ECO:0000313" key="1">
    <source>
        <dbReference type="EMBL" id="KAF3441987.1"/>
    </source>
</evidence>
<dbReference type="Pfam" id="PF02330">
    <property type="entry name" value="MAM33"/>
    <property type="match status" value="1"/>
</dbReference>
<dbReference type="InterPro" id="IPR003428">
    <property type="entry name" value="MAM33"/>
</dbReference>
<dbReference type="SUPFAM" id="SSF54529">
    <property type="entry name" value="Mitochondrial glycoprotein MAM33-like"/>
    <property type="match status" value="1"/>
</dbReference>